<dbReference type="KEGG" id="run:DR864_27980"/>
<evidence type="ECO:0000256" key="2">
    <source>
        <dbReference type="SAM" id="MobiDB-lite"/>
    </source>
</evidence>
<proteinExistence type="predicted"/>
<sequence length="407" mass="45565">MSGVLFVSNVLFFRDRRYLIKKCNPPLPLTAHFMKSLFCLLTALSTFSYAQAQTSPATEEEDDDFVCHYFGYKQLQTPKEICNYLSFRSNQHAEEVVDQILRQVGLLRNFVVVECPNTENCFATVVDGQRYIVYDGAFMKRVENVTQTDWSAISIVAHEIGHHLQGHTIDGKGSRPQKELEADRFSGFVMQRLGASLEEALVAIKTLGDDKPTYSHPAKATRVEAIRQGWVDAAGILSNAQKPNSSGPQISNRTPQSTVPATPSRPVAVSATPEEPEDENVGCVAGNCDNGLGIYVHESGERYEGDFRYGKRHGTGVQYYPEGKMKYKGDFRTDQRTGYGAYYFPNGDKYVGLFQNNLPHGKGTYYYADGDRFVGIYENGKRNGQGAFYHRDGRREAGVYSEDARVK</sequence>
<dbReference type="InterPro" id="IPR003409">
    <property type="entry name" value="MORN"/>
</dbReference>
<dbReference type="EMBL" id="CP030850">
    <property type="protein sequence ID" value="AXE21305.1"/>
    <property type="molecule type" value="Genomic_DNA"/>
</dbReference>
<reference evidence="3 4" key="1">
    <citation type="submission" date="2018-07" db="EMBL/GenBank/DDBJ databases">
        <title>Genome sequencing of Runella.</title>
        <authorList>
            <person name="Baek M.-G."/>
            <person name="Yi H."/>
        </authorList>
    </citation>
    <scope>NUCLEOTIDE SEQUENCE [LARGE SCALE GENOMIC DNA]</scope>
    <source>
        <strain evidence="3 4">HYN0085</strain>
    </source>
</reference>
<evidence type="ECO:0000313" key="4">
    <source>
        <dbReference type="Proteomes" id="UP000251993"/>
    </source>
</evidence>
<dbReference type="Pfam" id="PF02493">
    <property type="entry name" value="MORN"/>
    <property type="match status" value="4"/>
</dbReference>
<dbReference type="Gene3D" id="2.20.110.10">
    <property type="entry name" value="Histone H3 K4-specific methyltransferase SET7/9 N-terminal domain"/>
    <property type="match status" value="2"/>
</dbReference>
<feature type="compositionally biased region" description="Polar residues" evidence="2">
    <location>
        <begin position="238"/>
        <end position="261"/>
    </location>
</feature>
<protein>
    <submittedName>
        <fullName evidence="3">Uncharacterized protein</fullName>
    </submittedName>
</protein>
<organism evidence="3 4">
    <name type="scientific">Runella rosea</name>
    <dbReference type="NCBI Taxonomy" id="2259595"/>
    <lineage>
        <taxon>Bacteria</taxon>
        <taxon>Pseudomonadati</taxon>
        <taxon>Bacteroidota</taxon>
        <taxon>Cytophagia</taxon>
        <taxon>Cytophagales</taxon>
        <taxon>Spirosomataceae</taxon>
        <taxon>Runella</taxon>
    </lineage>
</organism>
<gene>
    <name evidence="3" type="ORF">DR864_27980</name>
</gene>
<dbReference type="AlphaFoldDB" id="A0A344TRN4"/>
<dbReference type="PANTHER" id="PTHR43215:SF14">
    <property type="entry name" value="RADIAL SPOKE HEAD 1 HOMOLOG"/>
    <property type="match status" value="1"/>
</dbReference>
<evidence type="ECO:0000256" key="1">
    <source>
        <dbReference type="ARBA" id="ARBA00022737"/>
    </source>
</evidence>
<accession>A0A344TRN4</accession>
<dbReference type="PANTHER" id="PTHR43215">
    <property type="entry name" value="RADIAL SPOKE HEAD 1 HOMOLOG"/>
    <property type="match status" value="1"/>
</dbReference>
<keyword evidence="1" id="KW-0677">Repeat</keyword>
<evidence type="ECO:0000313" key="3">
    <source>
        <dbReference type="EMBL" id="AXE21305.1"/>
    </source>
</evidence>
<dbReference type="OrthoDB" id="1173761at2"/>
<keyword evidence="4" id="KW-1185">Reference proteome</keyword>
<dbReference type="SUPFAM" id="SSF82185">
    <property type="entry name" value="Histone H3 K4-specific methyltransferase SET7/9 N-terminal domain"/>
    <property type="match status" value="1"/>
</dbReference>
<dbReference type="SMART" id="SM00698">
    <property type="entry name" value="MORN"/>
    <property type="match status" value="4"/>
</dbReference>
<feature type="region of interest" description="Disordered" evidence="2">
    <location>
        <begin position="238"/>
        <end position="282"/>
    </location>
</feature>
<name>A0A344TRN4_9BACT</name>
<dbReference type="Proteomes" id="UP000251993">
    <property type="component" value="Chromosome"/>
</dbReference>